<evidence type="ECO:0000256" key="9">
    <source>
        <dbReference type="PROSITE-ProRule" id="PRU00333"/>
    </source>
</evidence>
<feature type="region of interest" description="Disordered" evidence="10">
    <location>
        <begin position="169"/>
        <end position="204"/>
    </location>
</feature>
<evidence type="ECO:0000256" key="8">
    <source>
        <dbReference type="PROSITE-ProRule" id="PRU00288"/>
    </source>
</evidence>
<keyword evidence="5 8" id="KW-0863">Zinc-finger</keyword>
<dbReference type="PROSITE" id="PS50115">
    <property type="entry name" value="ARFGAP"/>
    <property type="match status" value="1"/>
</dbReference>
<evidence type="ECO:0000259" key="12">
    <source>
        <dbReference type="PROSITE" id="PS50970"/>
    </source>
</evidence>
<dbReference type="PRINTS" id="PR00405">
    <property type="entry name" value="REVINTRACTNG"/>
</dbReference>
<evidence type="ECO:0000259" key="11">
    <source>
        <dbReference type="PROSITE" id="PS50115"/>
    </source>
</evidence>
<dbReference type="Pfam" id="PF01412">
    <property type="entry name" value="ArfGap"/>
    <property type="match status" value="1"/>
</dbReference>
<evidence type="ECO:0000256" key="10">
    <source>
        <dbReference type="SAM" id="MobiDB-lite"/>
    </source>
</evidence>
<feature type="domain" description="Hcy-binding" evidence="12">
    <location>
        <begin position="594"/>
        <end position="781"/>
    </location>
</feature>
<evidence type="ECO:0000256" key="7">
    <source>
        <dbReference type="ARBA" id="ARBA00034478"/>
    </source>
</evidence>
<dbReference type="GO" id="GO:0032259">
    <property type="term" value="P:methylation"/>
    <property type="evidence" value="ECO:0007669"/>
    <property type="project" value="UniProtKB-KW"/>
</dbReference>
<dbReference type="InterPro" id="IPR038508">
    <property type="entry name" value="ArfGAP_dom_sf"/>
</dbReference>
<accession>A0A2T7NCJ1</accession>
<dbReference type="PANTHER" id="PTHR46134">
    <property type="entry name" value="DRONGO, ISOFORM F"/>
    <property type="match status" value="1"/>
</dbReference>
<dbReference type="InterPro" id="IPR037278">
    <property type="entry name" value="ARFGAP/RecO"/>
</dbReference>
<proteinExistence type="predicted"/>
<feature type="compositionally biased region" description="Polar residues" evidence="10">
    <location>
        <begin position="359"/>
        <end position="384"/>
    </location>
</feature>
<evidence type="ECO:0008006" key="15">
    <source>
        <dbReference type="Google" id="ProtNLM"/>
    </source>
</evidence>
<comment type="pathway">
    <text evidence="7">Amino-acid biosynthesis; L-methionine biosynthesis via de novo pathway.</text>
</comment>
<dbReference type="SMART" id="SM00105">
    <property type="entry name" value="ArfGap"/>
    <property type="match status" value="1"/>
</dbReference>
<evidence type="ECO:0000256" key="2">
    <source>
        <dbReference type="ARBA" id="ARBA00022679"/>
    </source>
</evidence>
<dbReference type="CDD" id="cd08838">
    <property type="entry name" value="ArfGap_AGFG"/>
    <property type="match status" value="1"/>
</dbReference>
<comment type="caution">
    <text evidence="9">Lacks conserved residue(s) required for the propagation of feature annotation.</text>
</comment>
<dbReference type="InterPro" id="IPR036589">
    <property type="entry name" value="HCY_dom_sf"/>
</dbReference>
<dbReference type="GO" id="GO:0008168">
    <property type="term" value="F:methyltransferase activity"/>
    <property type="evidence" value="ECO:0007669"/>
    <property type="project" value="UniProtKB-KW"/>
</dbReference>
<feature type="region of interest" description="Disordered" evidence="10">
    <location>
        <begin position="258"/>
        <end position="291"/>
    </location>
</feature>
<gene>
    <name evidence="13" type="ORF">C0Q70_21446</name>
</gene>
<dbReference type="FunFam" id="1.10.220.150:FF:000005">
    <property type="entry name" value="Arf-GAP domain and FG repeat-containing protein 1"/>
    <property type="match status" value="1"/>
</dbReference>
<evidence type="ECO:0000256" key="4">
    <source>
        <dbReference type="ARBA" id="ARBA00022737"/>
    </source>
</evidence>
<dbReference type="Gene3D" id="1.10.220.150">
    <property type="entry name" value="Arf GTPase activating protein"/>
    <property type="match status" value="1"/>
</dbReference>
<dbReference type="InterPro" id="IPR003726">
    <property type="entry name" value="HCY_dom"/>
</dbReference>
<dbReference type="Pfam" id="PF02574">
    <property type="entry name" value="S-methyl_trans"/>
    <property type="match status" value="1"/>
</dbReference>
<protein>
    <recommendedName>
        <fullName evidence="15">Arf-GAP domain-containing protein</fullName>
    </recommendedName>
</protein>
<dbReference type="Proteomes" id="UP000245119">
    <property type="component" value="Linkage Group LG14"/>
</dbReference>
<keyword evidence="2" id="KW-0808">Transferase</keyword>
<keyword evidence="6" id="KW-0862">Zinc</keyword>
<keyword evidence="3" id="KW-0479">Metal-binding</keyword>
<dbReference type="GO" id="GO:0005096">
    <property type="term" value="F:GTPase activator activity"/>
    <property type="evidence" value="ECO:0007669"/>
    <property type="project" value="InterPro"/>
</dbReference>
<evidence type="ECO:0000256" key="5">
    <source>
        <dbReference type="ARBA" id="ARBA00022771"/>
    </source>
</evidence>
<comment type="caution">
    <text evidence="13">The sequence shown here is derived from an EMBL/GenBank/DDBJ whole genome shotgun (WGS) entry which is preliminary data.</text>
</comment>
<dbReference type="AlphaFoldDB" id="A0A2T7NCJ1"/>
<dbReference type="EMBL" id="PZQS01000014">
    <property type="protein sequence ID" value="PVD18889.1"/>
    <property type="molecule type" value="Genomic_DNA"/>
</dbReference>
<dbReference type="SUPFAM" id="SSF57863">
    <property type="entry name" value="ArfGap/RecO-like zinc finger"/>
    <property type="match status" value="1"/>
</dbReference>
<organism evidence="13 14">
    <name type="scientific">Pomacea canaliculata</name>
    <name type="common">Golden apple snail</name>
    <dbReference type="NCBI Taxonomy" id="400727"/>
    <lineage>
        <taxon>Eukaryota</taxon>
        <taxon>Metazoa</taxon>
        <taxon>Spiralia</taxon>
        <taxon>Lophotrochozoa</taxon>
        <taxon>Mollusca</taxon>
        <taxon>Gastropoda</taxon>
        <taxon>Caenogastropoda</taxon>
        <taxon>Architaenioglossa</taxon>
        <taxon>Ampullarioidea</taxon>
        <taxon>Ampullariidae</taxon>
        <taxon>Pomacea</taxon>
    </lineage>
</organism>
<dbReference type="SUPFAM" id="SSF82282">
    <property type="entry name" value="Homocysteine S-methyltransferase"/>
    <property type="match status" value="1"/>
</dbReference>
<evidence type="ECO:0000256" key="1">
    <source>
        <dbReference type="ARBA" id="ARBA00022603"/>
    </source>
</evidence>
<sequence>MASNKRKQDEKHLKMLREMVALPSNKTCFDCHQRGPTYVNMTIGSFVCTSCSGILRGLNPPHRVKSISMASFTPEEMDFLKSHGNELNRKVYLGLYDNRTWPEPDSRDEQRVRDFMVQKYENKRFYVAPTEAMREEARHMNEAALSKQPQTKPLRSLLGENATKLVVGSSQQAQVNQNGTQAGAQPPSTMAAARPVAAASTPAPVQAPALTAKTSGFDLLGDLSNDPFASSAPQSSSSSAGGFADFDSFGATAAAPITQSSQPVQSSAPTTFPISNTPLQPFASSGSLQPLSATPLNSATAAAAPPPPASTATSFSAISDKYAALADLDSSFNTTPVQTTTINWGGSEPVTGGPINWGTAGSSGTSLGQPSSGLGDTGSALNWTSQGASSSASPSNLGMNWNSSIGSAPFAGGGVLGASSTVANPFGTSAPTLPQTANLPGSANPFATPVPASYGQPATVSTAAGFGYQPYTLQNGGFGMPSTATGFAYSTAAPTFAAPQGYQTQTGMAPAQGFGMQPPVTAAFGVQQPGFAGGWGQMGGNLPPHQPSVNPFMSTAAQQQLPPRGKSTNPFLVVGLHTVSQNVGKHIKQEIVQPPYTPMSSKKPVVVLDGGTGSSLAEMGFQEIEGDPLWSALVVNTSPQAVVDLHKAFLQNGADVVVSATYQASIEGHMKRFGLSEAQAADLITEGVNLARRARNEVQENTGRACWVAGSVGPYGAILCDRSEYNGRYAESMSIQELTSWHIPRLAAILKGQPDILAIETIPVVKEVEAILESLKKLPWR</sequence>
<feature type="compositionally biased region" description="Low complexity" evidence="10">
    <location>
        <begin position="187"/>
        <end position="204"/>
    </location>
</feature>
<evidence type="ECO:0000256" key="3">
    <source>
        <dbReference type="ARBA" id="ARBA00022723"/>
    </source>
</evidence>
<dbReference type="GO" id="GO:0008270">
    <property type="term" value="F:zinc ion binding"/>
    <property type="evidence" value="ECO:0007669"/>
    <property type="project" value="UniProtKB-KW"/>
</dbReference>
<dbReference type="PANTHER" id="PTHR46134:SF3">
    <property type="entry name" value="ARFGAP WITH FG REPEATS 1"/>
    <property type="match status" value="1"/>
</dbReference>
<evidence type="ECO:0000256" key="6">
    <source>
        <dbReference type="ARBA" id="ARBA00022833"/>
    </source>
</evidence>
<dbReference type="STRING" id="400727.A0A2T7NCJ1"/>
<dbReference type="PROSITE" id="PS50970">
    <property type="entry name" value="HCY"/>
    <property type="match status" value="1"/>
</dbReference>
<dbReference type="InterPro" id="IPR001164">
    <property type="entry name" value="ArfGAP_dom"/>
</dbReference>
<keyword evidence="1" id="KW-0489">Methyltransferase</keyword>
<dbReference type="GO" id="GO:0016020">
    <property type="term" value="C:membrane"/>
    <property type="evidence" value="ECO:0007669"/>
    <property type="project" value="TreeGrafter"/>
</dbReference>
<dbReference type="GO" id="GO:0005737">
    <property type="term" value="C:cytoplasm"/>
    <property type="evidence" value="ECO:0007669"/>
    <property type="project" value="TreeGrafter"/>
</dbReference>
<reference evidence="13 14" key="1">
    <citation type="submission" date="2018-04" db="EMBL/GenBank/DDBJ databases">
        <title>The genome of golden apple snail Pomacea canaliculata provides insight into stress tolerance and invasive adaptation.</title>
        <authorList>
            <person name="Liu C."/>
            <person name="Liu B."/>
            <person name="Ren Y."/>
            <person name="Zhang Y."/>
            <person name="Wang H."/>
            <person name="Li S."/>
            <person name="Jiang F."/>
            <person name="Yin L."/>
            <person name="Zhang G."/>
            <person name="Qian W."/>
            <person name="Fan W."/>
        </authorList>
    </citation>
    <scope>NUCLEOTIDE SEQUENCE [LARGE SCALE GENOMIC DNA]</scope>
    <source>
        <strain evidence="13">SZHN2017</strain>
        <tissue evidence="13">Muscle</tissue>
    </source>
</reference>
<dbReference type="OrthoDB" id="261426at2759"/>
<feature type="region of interest" description="Disordered" evidence="10">
    <location>
        <begin position="339"/>
        <end position="395"/>
    </location>
</feature>
<evidence type="ECO:0000313" key="14">
    <source>
        <dbReference type="Proteomes" id="UP000245119"/>
    </source>
</evidence>
<dbReference type="Gene3D" id="3.20.20.330">
    <property type="entry name" value="Homocysteine-binding-like domain"/>
    <property type="match status" value="1"/>
</dbReference>
<keyword evidence="14" id="KW-1185">Reference proteome</keyword>
<feature type="compositionally biased region" description="Low complexity" evidence="10">
    <location>
        <begin position="385"/>
        <end position="395"/>
    </location>
</feature>
<evidence type="ECO:0000313" key="13">
    <source>
        <dbReference type="EMBL" id="PVD18889.1"/>
    </source>
</evidence>
<keyword evidence="4" id="KW-0677">Repeat</keyword>
<feature type="domain" description="Arf-GAP" evidence="11">
    <location>
        <begin position="10"/>
        <end position="137"/>
    </location>
</feature>
<dbReference type="InterPro" id="IPR052248">
    <property type="entry name" value="Arf-GAP_FG-repeat_protein"/>
</dbReference>
<feature type="compositionally biased region" description="Polar residues" evidence="10">
    <location>
        <begin position="169"/>
        <end position="183"/>
    </location>
</feature>
<name>A0A2T7NCJ1_POMCA</name>